<evidence type="ECO:0000256" key="1">
    <source>
        <dbReference type="SAM" id="MobiDB-lite"/>
    </source>
</evidence>
<accession>A0A0F9QZ58</accession>
<evidence type="ECO:0000313" key="3">
    <source>
        <dbReference type="EMBL" id="KKN10448.1"/>
    </source>
</evidence>
<dbReference type="InterPro" id="IPR029061">
    <property type="entry name" value="THDP-binding"/>
</dbReference>
<dbReference type="CDD" id="cd02012">
    <property type="entry name" value="TPP_TK"/>
    <property type="match status" value="1"/>
</dbReference>
<feature type="non-terminal residue" evidence="3">
    <location>
        <position position="237"/>
    </location>
</feature>
<proteinExistence type="predicted"/>
<feature type="region of interest" description="Disordered" evidence="1">
    <location>
        <begin position="1"/>
        <end position="25"/>
    </location>
</feature>
<dbReference type="GO" id="GO:0005829">
    <property type="term" value="C:cytosol"/>
    <property type="evidence" value="ECO:0007669"/>
    <property type="project" value="TreeGrafter"/>
</dbReference>
<reference evidence="3" key="1">
    <citation type="journal article" date="2015" name="Nature">
        <title>Complex archaea that bridge the gap between prokaryotes and eukaryotes.</title>
        <authorList>
            <person name="Spang A."/>
            <person name="Saw J.H."/>
            <person name="Jorgensen S.L."/>
            <person name="Zaremba-Niedzwiedzka K."/>
            <person name="Martijn J."/>
            <person name="Lind A.E."/>
            <person name="van Eijk R."/>
            <person name="Schleper C."/>
            <person name="Guy L."/>
            <person name="Ettema T.J."/>
        </authorList>
    </citation>
    <scope>NUCLEOTIDE SEQUENCE</scope>
</reference>
<dbReference type="GO" id="GO:0004802">
    <property type="term" value="F:transketolase activity"/>
    <property type="evidence" value="ECO:0007669"/>
    <property type="project" value="TreeGrafter"/>
</dbReference>
<evidence type="ECO:0000259" key="2">
    <source>
        <dbReference type="Pfam" id="PF00456"/>
    </source>
</evidence>
<dbReference type="Pfam" id="PF00456">
    <property type="entry name" value="Transketolase_N"/>
    <property type="match status" value="1"/>
</dbReference>
<feature type="compositionally biased region" description="Basic and acidic residues" evidence="1">
    <location>
        <begin position="9"/>
        <end position="25"/>
    </location>
</feature>
<dbReference type="SUPFAM" id="SSF52518">
    <property type="entry name" value="Thiamin diphosphate-binding fold (THDP-binding)"/>
    <property type="match status" value="1"/>
</dbReference>
<gene>
    <name evidence="3" type="ORF">LCGC14_1036590</name>
</gene>
<dbReference type="GO" id="GO:0006098">
    <property type="term" value="P:pentose-phosphate shunt"/>
    <property type="evidence" value="ECO:0007669"/>
    <property type="project" value="TreeGrafter"/>
</dbReference>
<name>A0A0F9QZ58_9ZZZZ</name>
<feature type="domain" description="Transketolase N-terminal" evidence="2">
    <location>
        <begin position="32"/>
        <end position="237"/>
    </location>
</feature>
<dbReference type="Gene3D" id="3.40.50.970">
    <property type="match status" value="1"/>
</dbReference>
<organism evidence="3">
    <name type="scientific">marine sediment metagenome</name>
    <dbReference type="NCBI Taxonomy" id="412755"/>
    <lineage>
        <taxon>unclassified sequences</taxon>
        <taxon>metagenomes</taxon>
        <taxon>ecological metagenomes</taxon>
    </lineage>
</organism>
<dbReference type="PANTHER" id="PTHR43522:SF2">
    <property type="entry name" value="TRANSKETOLASE 1-RELATED"/>
    <property type="match status" value="1"/>
</dbReference>
<dbReference type="InterPro" id="IPR033247">
    <property type="entry name" value="Transketolase_fam"/>
</dbReference>
<dbReference type="PANTHER" id="PTHR43522">
    <property type="entry name" value="TRANSKETOLASE"/>
    <property type="match status" value="1"/>
</dbReference>
<dbReference type="EMBL" id="LAZR01004243">
    <property type="protein sequence ID" value="KKN10448.1"/>
    <property type="molecule type" value="Genomic_DNA"/>
</dbReference>
<dbReference type="AlphaFoldDB" id="A0A0F9QZ58"/>
<comment type="caution">
    <text evidence="3">The sequence shown here is derived from an EMBL/GenBank/DDBJ whole genome shotgun (WGS) entry which is preliminary data.</text>
</comment>
<protein>
    <recommendedName>
        <fullName evidence="2">Transketolase N-terminal domain-containing protein</fullName>
    </recommendedName>
</protein>
<dbReference type="InterPro" id="IPR005474">
    <property type="entry name" value="Transketolase_N"/>
</dbReference>
<sequence>MTDGAGPDLRPDVTAHAHGDGTLHAHPSDDLEQLCINTIRTLAMDAVQQANSGHPGTPMALAPLAYALWIRHMRYNPGNPKWFDRDRFVLSNGHGSMLLYSLLHLTGHDISMDEIKNFRQLGSHTPGHPEYCLDCGIETTSGPLGQGFATGVGMAMAEKYLAKQFNKPGFKLVDHNIYAIVSDGDLMEGLSSEAASLAGHLGLGKIVYLYSDNKISIEGPTDLAFTESVKKRFDAYG</sequence>